<dbReference type="GO" id="GO:0017057">
    <property type="term" value="F:6-phosphogluconolactonase activity"/>
    <property type="evidence" value="ECO:0007669"/>
    <property type="project" value="TreeGrafter"/>
</dbReference>
<dbReference type="InterPro" id="IPR019405">
    <property type="entry name" value="Lactonase_7-beta_prop"/>
</dbReference>
<comment type="similarity">
    <text evidence="1">Belongs to the cycloisomerase 2 family.</text>
</comment>
<organism evidence="2 3">
    <name type="scientific">Blautia producta</name>
    <dbReference type="NCBI Taxonomy" id="33035"/>
    <lineage>
        <taxon>Bacteria</taxon>
        <taxon>Bacillati</taxon>
        <taxon>Bacillota</taxon>
        <taxon>Clostridia</taxon>
        <taxon>Lachnospirales</taxon>
        <taxon>Lachnospiraceae</taxon>
        <taxon>Blautia</taxon>
    </lineage>
</organism>
<gene>
    <name evidence="2" type="ORF">E5259_03740</name>
</gene>
<dbReference type="SUPFAM" id="SSF75011">
    <property type="entry name" value="3-carboxy-cis,cis-mucoante lactonizing enzyme"/>
    <property type="match status" value="1"/>
</dbReference>
<proteinExistence type="inferred from homology"/>
<protein>
    <recommendedName>
        <fullName evidence="4">6-phosphogluconolactonase</fullName>
    </recommendedName>
</protein>
<dbReference type="RefSeq" id="WP_018593142.1">
    <property type="nucleotide sequence ID" value="NZ_AP031416.1"/>
</dbReference>
<name>A0A7G5MQ84_9FIRM</name>
<dbReference type="Gene3D" id="2.130.10.10">
    <property type="entry name" value="YVTN repeat-like/Quinoprotein amine dehydrogenase"/>
    <property type="match status" value="1"/>
</dbReference>
<reference evidence="2 3" key="1">
    <citation type="submission" date="2019-04" db="EMBL/GenBank/DDBJ databases">
        <authorList>
            <person name="Schori C."/>
            <person name="Ahrens C."/>
        </authorList>
    </citation>
    <scope>NUCLEOTIDE SEQUENCE [LARGE SCALE GENOMIC DNA]</scope>
    <source>
        <strain evidence="2 3">DSM 2950</strain>
    </source>
</reference>
<dbReference type="Pfam" id="PF10282">
    <property type="entry name" value="Lactonase"/>
    <property type="match status" value="1"/>
</dbReference>
<dbReference type="AlphaFoldDB" id="A0A7G5MQ84"/>
<evidence type="ECO:0008006" key="4">
    <source>
        <dbReference type="Google" id="ProtNLM"/>
    </source>
</evidence>
<evidence type="ECO:0000313" key="2">
    <source>
        <dbReference type="EMBL" id="QMW76777.1"/>
    </source>
</evidence>
<dbReference type="PANTHER" id="PTHR30344">
    <property type="entry name" value="6-PHOSPHOGLUCONOLACTONASE-RELATED"/>
    <property type="match status" value="1"/>
</dbReference>
<dbReference type="InterPro" id="IPR015943">
    <property type="entry name" value="WD40/YVTN_repeat-like_dom_sf"/>
</dbReference>
<dbReference type="PANTHER" id="PTHR30344:SF1">
    <property type="entry name" value="6-PHOSPHOGLUCONOLACTONASE"/>
    <property type="match status" value="1"/>
</dbReference>
<dbReference type="GeneID" id="75052521"/>
<evidence type="ECO:0000256" key="1">
    <source>
        <dbReference type="ARBA" id="ARBA00005564"/>
    </source>
</evidence>
<dbReference type="EMBL" id="CP039126">
    <property type="protein sequence ID" value="QMW76777.1"/>
    <property type="molecule type" value="Genomic_DNA"/>
</dbReference>
<dbReference type="Proteomes" id="UP000515789">
    <property type="component" value="Chromosome"/>
</dbReference>
<accession>A0A7G5MQ84</accession>
<evidence type="ECO:0000313" key="3">
    <source>
        <dbReference type="Proteomes" id="UP000515789"/>
    </source>
</evidence>
<dbReference type="InterPro" id="IPR050282">
    <property type="entry name" value="Cycloisomerase_2"/>
</dbReference>
<sequence>MANYIYTGSWKSSPEKDDAGIQLYRQNPQNGTLDAVEKYMPELSAGYICISENGKYLYTVDEIKRHPDHMETEGSIWAFKIDRRDGTLKEINHISSYGVFPNYLAVSKDGRHLFAVNYGSEDVLIRTKRNHKGEIEIEHLYEESSMAAFSLREDGGLDQLEDLRKAEGIPSRFFEWFQSAPHPHCIGISPDDQMILVADRGCDKIIVCGYDRAERKYSDIHEYPVSRGIGPRNCIFHPNGNMVYVLGEVQPYVIAYQYDSKTRMMVEKQRCLTADEEEIYDGKEKSFFLCAHPSDIQIHPDGTMLYVLNRGPDTIACFEILKDGTLRCKGRIASKGVWPWSCTIDEQGNYMYIVHKNSNSVSIFRLDKEGIPVYTGFKTDLDNGVCIKSTALGPE</sequence>